<keyword evidence="8" id="KW-1185">Reference proteome</keyword>
<accession>A0ABQ5UWM2</accession>
<comment type="function">
    <text evidence="6">Methylates ribosomal protein L11.</text>
</comment>
<dbReference type="Pfam" id="PF06325">
    <property type="entry name" value="PrmA"/>
    <property type="match status" value="1"/>
</dbReference>
<evidence type="ECO:0000256" key="6">
    <source>
        <dbReference type="HAMAP-Rule" id="MF_00735"/>
    </source>
</evidence>
<dbReference type="Gene3D" id="3.40.50.150">
    <property type="entry name" value="Vaccinia Virus protein VP39"/>
    <property type="match status" value="1"/>
</dbReference>
<keyword evidence="5 6" id="KW-0949">S-adenosyl-L-methionine</keyword>
<protein>
    <recommendedName>
        <fullName evidence="6">Ribosomal protein L11 methyltransferase</fullName>
        <shortName evidence="6">L11 Mtase</shortName>
        <ecNumber evidence="6">2.1.1.-</ecNumber>
    </recommendedName>
</protein>
<reference evidence="7" key="1">
    <citation type="journal article" date="2014" name="Int. J. Syst. Evol. Microbiol.">
        <title>Complete genome of a new Firmicutes species belonging to the dominant human colonic microbiota ('Ruminococcus bicirculans') reveals two chromosomes and a selective capacity to utilize plant glucans.</title>
        <authorList>
            <consortium name="NISC Comparative Sequencing Program"/>
            <person name="Wegmann U."/>
            <person name="Louis P."/>
            <person name="Goesmann A."/>
            <person name="Henrissat B."/>
            <person name="Duncan S.H."/>
            <person name="Flint H.J."/>
        </authorList>
    </citation>
    <scope>NUCLEOTIDE SEQUENCE</scope>
    <source>
        <strain evidence="7">NBRC 107169</strain>
    </source>
</reference>
<dbReference type="GO" id="GO:0032259">
    <property type="term" value="P:methylation"/>
    <property type="evidence" value="ECO:0007669"/>
    <property type="project" value="UniProtKB-KW"/>
</dbReference>
<dbReference type="EMBL" id="BSNI01000002">
    <property type="protein sequence ID" value="GLQ18953.1"/>
    <property type="molecule type" value="Genomic_DNA"/>
</dbReference>
<comment type="similarity">
    <text evidence="1 6">Belongs to the methyltransferase superfamily. PrmA family.</text>
</comment>
<dbReference type="InterPro" id="IPR050078">
    <property type="entry name" value="Ribosomal_L11_MeTrfase_PrmA"/>
</dbReference>
<dbReference type="HAMAP" id="MF_00735">
    <property type="entry name" value="Methyltr_PrmA"/>
    <property type="match status" value="1"/>
</dbReference>
<sequence>MTLEQIFVPMSKQDAFALADAVMEEFGLALSASAFENENGDWVFEATCDQKPDVERFNELAQRVLNGKVEFTIGQVPDKDWVAHSLEGLSAIDTGEFFVHGSHEETPIPDDKIAIKIDAGQAFGTGHHETTTGCLEAVSIVANSDLAPKKILDLGTGTGILAIAAAKRLDQNVLATDIDAKAIEVTAENTEINGVADKIETAVATGMDHEIFAQRGPFDLVLANILAGPLVELAPDIAKHTHEGSVVVLAGLLNRQADGVIEAYAKNKIALLERVEKGDWTILRLQREA</sequence>
<feature type="binding site" evidence="6">
    <location>
        <position position="224"/>
    </location>
    <ligand>
        <name>S-adenosyl-L-methionine</name>
        <dbReference type="ChEBI" id="CHEBI:59789"/>
    </ligand>
</feature>
<dbReference type="EC" id="2.1.1.-" evidence="6"/>
<dbReference type="NCBIfam" id="NF001784">
    <property type="entry name" value="PRK00517.2-1"/>
    <property type="match status" value="1"/>
</dbReference>
<proteinExistence type="inferred from homology"/>
<comment type="catalytic activity">
    <reaction evidence="6">
        <text>L-lysyl-[protein] + 3 S-adenosyl-L-methionine = N(6),N(6),N(6)-trimethyl-L-lysyl-[protein] + 3 S-adenosyl-L-homocysteine + 3 H(+)</text>
        <dbReference type="Rhea" id="RHEA:54192"/>
        <dbReference type="Rhea" id="RHEA-COMP:9752"/>
        <dbReference type="Rhea" id="RHEA-COMP:13826"/>
        <dbReference type="ChEBI" id="CHEBI:15378"/>
        <dbReference type="ChEBI" id="CHEBI:29969"/>
        <dbReference type="ChEBI" id="CHEBI:57856"/>
        <dbReference type="ChEBI" id="CHEBI:59789"/>
        <dbReference type="ChEBI" id="CHEBI:61961"/>
    </reaction>
</comment>
<organism evidence="7 8">
    <name type="scientific">Maritalea porphyrae</name>
    <dbReference type="NCBI Taxonomy" id="880732"/>
    <lineage>
        <taxon>Bacteria</taxon>
        <taxon>Pseudomonadati</taxon>
        <taxon>Pseudomonadota</taxon>
        <taxon>Alphaproteobacteria</taxon>
        <taxon>Hyphomicrobiales</taxon>
        <taxon>Devosiaceae</taxon>
        <taxon>Maritalea</taxon>
    </lineage>
</organism>
<keyword evidence="2 6" id="KW-0963">Cytoplasm</keyword>
<dbReference type="PANTHER" id="PTHR43648:SF1">
    <property type="entry name" value="ELECTRON TRANSFER FLAVOPROTEIN BETA SUBUNIT LYSINE METHYLTRANSFERASE"/>
    <property type="match status" value="1"/>
</dbReference>
<dbReference type="PIRSF" id="PIRSF000401">
    <property type="entry name" value="RPL11_MTase"/>
    <property type="match status" value="1"/>
</dbReference>
<comment type="subcellular location">
    <subcellularLocation>
        <location evidence="6">Cytoplasm</location>
    </subcellularLocation>
</comment>
<keyword evidence="4 6" id="KW-0808">Transferase</keyword>
<dbReference type="RefSeq" id="WP_284366088.1">
    <property type="nucleotide sequence ID" value="NZ_BSNI01000002.1"/>
</dbReference>
<dbReference type="Proteomes" id="UP001161405">
    <property type="component" value="Unassembled WGS sequence"/>
</dbReference>
<evidence type="ECO:0000256" key="1">
    <source>
        <dbReference type="ARBA" id="ARBA00009741"/>
    </source>
</evidence>
<gene>
    <name evidence="6 7" type="primary">prmA</name>
    <name evidence="7" type="ORF">GCM10007879_32020</name>
</gene>
<evidence type="ECO:0000256" key="4">
    <source>
        <dbReference type="ARBA" id="ARBA00022679"/>
    </source>
</evidence>
<evidence type="ECO:0000256" key="3">
    <source>
        <dbReference type="ARBA" id="ARBA00022603"/>
    </source>
</evidence>
<dbReference type="PANTHER" id="PTHR43648">
    <property type="entry name" value="ELECTRON TRANSFER FLAVOPROTEIN BETA SUBUNIT LYSINE METHYLTRANSFERASE"/>
    <property type="match status" value="1"/>
</dbReference>
<evidence type="ECO:0000313" key="7">
    <source>
        <dbReference type="EMBL" id="GLQ18953.1"/>
    </source>
</evidence>
<keyword evidence="7" id="KW-0687">Ribonucleoprotein</keyword>
<keyword evidence="7" id="KW-0689">Ribosomal protein</keyword>
<evidence type="ECO:0000256" key="5">
    <source>
        <dbReference type="ARBA" id="ARBA00022691"/>
    </source>
</evidence>
<dbReference type="GO" id="GO:0005840">
    <property type="term" value="C:ribosome"/>
    <property type="evidence" value="ECO:0007669"/>
    <property type="project" value="UniProtKB-KW"/>
</dbReference>
<keyword evidence="3 6" id="KW-0489">Methyltransferase</keyword>
<name>A0ABQ5UWM2_9HYPH</name>
<feature type="binding site" evidence="6">
    <location>
        <position position="131"/>
    </location>
    <ligand>
        <name>S-adenosyl-L-methionine</name>
        <dbReference type="ChEBI" id="CHEBI:59789"/>
    </ligand>
</feature>
<evidence type="ECO:0000256" key="2">
    <source>
        <dbReference type="ARBA" id="ARBA00022490"/>
    </source>
</evidence>
<dbReference type="InterPro" id="IPR029063">
    <property type="entry name" value="SAM-dependent_MTases_sf"/>
</dbReference>
<dbReference type="InterPro" id="IPR004498">
    <property type="entry name" value="Ribosomal_PrmA_MeTrfase"/>
</dbReference>
<feature type="binding site" evidence="6">
    <location>
        <position position="155"/>
    </location>
    <ligand>
        <name>S-adenosyl-L-methionine</name>
        <dbReference type="ChEBI" id="CHEBI:59789"/>
    </ligand>
</feature>
<dbReference type="CDD" id="cd02440">
    <property type="entry name" value="AdoMet_MTases"/>
    <property type="match status" value="1"/>
</dbReference>
<dbReference type="SUPFAM" id="SSF53335">
    <property type="entry name" value="S-adenosyl-L-methionine-dependent methyltransferases"/>
    <property type="match status" value="1"/>
</dbReference>
<reference evidence="7" key="2">
    <citation type="submission" date="2023-01" db="EMBL/GenBank/DDBJ databases">
        <title>Draft genome sequence of Maritalea porphyrae strain NBRC 107169.</title>
        <authorList>
            <person name="Sun Q."/>
            <person name="Mori K."/>
        </authorList>
    </citation>
    <scope>NUCLEOTIDE SEQUENCE</scope>
    <source>
        <strain evidence="7">NBRC 107169</strain>
    </source>
</reference>
<dbReference type="GO" id="GO:0008168">
    <property type="term" value="F:methyltransferase activity"/>
    <property type="evidence" value="ECO:0007669"/>
    <property type="project" value="UniProtKB-KW"/>
</dbReference>
<comment type="caution">
    <text evidence="7">The sequence shown here is derived from an EMBL/GenBank/DDBJ whole genome shotgun (WGS) entry which is preliminary data.</text>
</comment>
<feature type="binding site" evidence="6">
    <location>
        <position position="177"/>
    </location>
    <ligand>
        <name>S-adenosyl-L-methionine</name>
        <dbReference type="ChEBI" id="CHEBI:59789"/>
    </ligand>
</feature>
<evidence type="ECO:0000313" key="8">
    <source>
        <dbReference type="Proteomes" id="UP001161405"/>
    </source>
</evidence>